<dbReference type="InterPro" id="IPR002559">
    <property type="entry name" value="Transposase_11"/>
</dbReference>
<evidence type="ECO:0000313" key="2">
    <source>
        <dbReference type="EMBL" id="TCV89693.1"/>
    </source>
</evidence>
<dbReference type="PANTHER" id="PTHR34614:SF2">
    <property type="entry name" value="TRANSPOSASE IS4-LIKE DOMAIN-CONTAINING PROTEIN"/>
    <property type="match status" value="1"/>
</dbReference>
<dbReference type="AlphaFoldDB" id="A0A4R3YGK4"/>
<evidence type="ECO:0000313" key="3">
    <source>
        <dbReference type="Proteomes" id="UP000295515"/>
    </source>
</evidence>
<organism evidence="2 3">
    <name type="scientific">Longibaculum muris</name>
    <dbReference type="NCBI Taxonomy" id="1796628"/>
    <lineage>
        <taxon>Bacteria</taxon>
        <taxon>Bacillati</taxon>
        <taxon>Bacillota</taxon>
        <taxon>Erysipelotrichia</taxon>
        <taxon>Erysipelotrichales</taxon>
        <taxon>Coprobacillaceae</taxon>
        <taxon>Longibaculum</taxon>
    </lineage>
</organism>
<sequence length="591" mass="69337">MFLKKSKYKNGRTFLSIVEAYRDENGKPKQRLIQKIGYLDDFTDKYDDPIAHFTDVAKNMTDEAKNDSNISLAIDMNATIDDGYNLFNVGYLPFKYIYNELGINDFFINKQRNLNIDFSLSRNLQLLVFSRILFPASKKSTYENRNRFFAPFNDGITKDSIYKSLDYFYRYKEEIQALIWKNTKDTYSRDISKSYYDCTNYYFEIEYNDDDIIDENGEVIEKGLRKRGPEKNHRPDPIVEMGLLMDASGIPLAYDLFPGNESEKLSLRPLLKKTKADFEIQRTIVVADRGLNTSDNIYYLAGRNDKESNSMDGYVYGQSVRGADKEFKEWVLNEKDYKVEAVKEDGEDIIFIHKSRVCAKEIKILRDGKRKVKVNVCQKQMVYFSFKYLMKQRNDRNKMIKKAQEMISNPAAYTRATTYGAAGYVGNLEFDAATGEIKNGKALFIDQEKIAEEEKYDGYYSIVTSEIELDDYEIRKIYRGLSKIEDTFKVSKTNFGARPTYVWTKEHIEGHFFTCFIALVIMRLLERKLGYKYTANQIITSAKKYNCINIDRNIYQFIYKDRIIEDISKAFNINLDKKYEKREKIKKLLKY</sequence>
<dbReference type="Proteomes" id="UP000295515">
    <property type="component" value="Unassembled WGS sequence"/>
</dbReference>
<dbReference type="RefSeq" id="WP_132226559.1">
    <property type="nucleotide sequence ID" value="NZ_JAQEYJ010000002.1"/>
</dbReference>
<dbReference type="InterPro" id="IPR047654">
    <property type="entry name" value="IS1634_transpos"/>
</dbReference>
<dbReference type="InterPro" id="IPR012337">
    <property type="entry name" value="RNaseH-like_sf"/>
</dbReference>
<feature type="domain" description="Transposase IS4-like" evidence="1">
    <location>
        <begin position="243"/>
        <end position="521"/>
    </location>
</feature>
<dbReference type="GO" id="GO:0004803">
    <property type="term" value="F:transposase activity"/>
    <property type="evidence" value="ECO:0007669"/>
    <property type="project" value="InterPro"/>
</dbReference>
<dbReference type="PANTHER" id="PTHR34614">
    <property type="match status" value="1"/>
</dbReference>
<dbReference type="GO" id="GO:0006313">
    <property type="term" value="P:DNA transposition"/>
    <property type="evidence" value="ECO:0007669"/>
    <property type="project" value="InterPro"/>
</dbReference>
<dbReference type="GO" id="GO:0003677">
    <property type="term" value="F:DNA binding"/>
    <property type="evidence" value="ECO:0007669"/>
    <property type="project" value="InterPro"/>
</dbReference>
<accession>A0A4R3YGK4</accession>
<dbReference type="EMBL" id="SMCQ01000052">
    <property type="protein sequence ID" value="TCV89693.1"/>
    <property type="molecule type" value="Genomic_DNA"/>
</dbReference>
<dbReference type="GeneID" id="98916952"/>
<dbReference type="NCBIfam" id="NF033559">
    <property type="entry name" value="transpos_IS1634"/>
    <property type="match status" value="1"/>
</dbReference>
<gene>
    <name evidence="2" type="ORF">EDD60_1521</name>
</gene>
<protein>
    <submittedName>
        <fullName evidence="2">Transposase</fullName>
    </submittedName>
</protein>
<comment type="caution">
    <text evidence="2">The sequence shown here is derived from an EMBL/GenBank/DDBJ whole genome shotgun (WGS) entry which is preliminary data.</text>
</comment>
<reference evidence="2 3" key="1">
    <citation type="submission" date="2019-03" db="EMBL/GenBank/DDBJ databases">
        <title>Genomic Encyclopedia of Type Strains, Phase IV (KMG-IV): sequencing the most valuable type-strain genomes for metagenomic binning, comparative biology and taxonomic classification.</title>
        <authorList>
            <person name="Goeker M."/>
        </authorList>
    </citation>
    <scope>NUCLEOTIDE SEQUENCE [LARGE SCALE GENOMIC DNA]</scope>
    <source>
        <strain evidence="2 3">DSM 29487</strain>
    </source>
</reference>
<dbReference type="SUPFAM" id="SSF53098">
    <property type="entry name" value="Ribonuclease H-like"/>
    <property type="match status" value="1"/>
</dbReference>
<dbReference type="Pfam" id="PF01609">
    <property type="entry name" value="DDE_Tnp_1"/>
    <property type="match status" value="1"/>
</dbReference>
<keyword evidence="3" id="KW-1185">Reference proteome</keyword>
<name>A0A4R3YGK4_9FIRM</name>
<proteinExistence type="predicted"/>
<evidence type="ECO:0000259" key="1">
    <source>
        <dbReference type="Pfam" id="PF01609"/>
    </source>
</evidence>